<dbReference type="OrthoDB" id="5486659at2"/>
<dbReference type="Pfam" id="PF13366">
    <property type="entry name" value="PDDEXK_3"/>
    <property type="match status" value="1"/>
</dbReference>
<dbReference type="SUPFAM" id="SSF52540">
    <property type="entry name" value="P-loop containing nucleoside triphosphate hydrolases"/>
    <property type="match status" value="1"/>
</dbReference>
<evidence type="ECO:0000313" key="2">
    <source>
        <dbReference type="Proteomes" id="UP000286268"/>
    </source>
</evidence>
<dbReference type="InterPro" id="IPR027417">
    <property type="entry name" value="P-loop_NTPase"/>
</dbReference>
<accession>A0A410DZS6</accession>
<dbReference type="RefSeq" id="WP_128215260.1">
    <property type="nucleotide sequence ID" value="NZ_CP025746.1"/>
</dbReference>
<protein>
    <submittedName>
        <fullName evidence="1">AAA family ATPase</fullName>
    </submittedName>
</protein>
<keyword evidence="2" id="KW-1185">Reference proteome</keyword>
<proteinExistence type="predicted"/>
<dbReference type="KEGG" id="cmah:C1I91_24530"/>
<reference evidence="1 2" key="1">
    <citation type="submission" date="2018-01" db="EMBL/GenBank/DDBJ databases">
        <title>Genome Sequencing and Assembly of Anaerobacter polyendosporus strain CT4.</title>
        <authorList>
            <person name="Tachaapaikoon C."/>
            <person name="Sutheeworapong S."/>
            <person name="Jenjaroenpun P."/>
            <person name="Wongsurawat T."/>
            <person name="Nookeaw I."/>
            <person name="Cheawchanlertfa P."/>
            <person name="Kosugi A."/>
            <person name="Cheevadhanarak S."/>
            <person name="Ratanakhanokchai K."/>
        </authorList>
    </citation>
    <scope>NUCLEOTIDE SEQUENCE [LARGE SCALE GENOMIC DNA]</scope>
    <source>
        <strain evidence="1 2">CT4</strain>
    </source>
</reference>
<dbReference type="AlphaFoldDB" id="A0A410DZS6"/>
<sequence length="518" mass="60827">MRDYLKFFEEDEHEGKTFNTTGLCISDKHYMVNIDYKLKSIIKLIQKEHYFIINRPRQYGKTTTLHTLEEILKTRYKVISLDFEGLGSVFDSEESFCNYFMNAINESIGVELDTVYTFVDLINNIKKITSNMEVILIIDEVDKASNNKLFLDFLGMLRSLYLSRAKVNGTTFKSVILAGVHDIKNLKIKFRDDSDIRYNSPWNIAVKFDIDMSFNEFEIGTMLEEYSKENNLELDIEKLSKEISKFTNGYPFLVSRVCQVIDEDILRDNKRPWLLEEIQKAVKIIVNEKNMLFDDLIKNIENNKELYECIYNVLILNINQVFNINNPVIELGHMLGYLIADKNNNVAVSNKILREVIYNYMISKMNVTNMSSYNFKDNFITTNNGLNMEQILLKFQQFMKENYSSKDVEFLERHGVLLFLSFLKPIINGVGFDYKEVQISEERRIDVVIQYNQNKYVIETKIWHGDIAHQKGLKQLKNYLSIEGLGKGYLLIFSFNKNKEYSSRKYSIEEKEIFEVVV</sequence>
<dbReference type="EMBL" id="CP025746">
    <property type="protein sequence ID" value="QAA34548.1"/>
    <property type="molecule type" value="Genomic_DNA"/>
</dbReference>
<evidence type="ECO:0000313" key="1">
    <source>
        <dbReference type="EMBL" id="QAA34548.1"/>
    </source>
</evidence>
<dbReference type="Gene3D" id="3.40.50.300">
    <property type="entry name" value="P-loop containing nucleotide triphosphate hydrolases"/>
    <property type="match status" value="1"/>
</dbReference>
<gene>
    <name evidence="1" type="ORF">C1I91_24530</name>
</gene>
<dbReference type="Proteomes" id="UP000286268">
    <property type="component" value="Chromosome"/>
</dbReference>
<dbReference type="InterPro" id="IPR026350">
    <property type="entry name" value="GxxExxY"/>
</dbReference>
<organism evidence="1 2">
    <name type="scientific">Clostridium manihotivorum</name>
    <dbReference type="NCBI Taxonomy" id="2320868"/>
    <lineage>
        <taxon>Bacteria</taxon>
        <taxon>Bacillati</taxon>
        <taxon>Bacillota</taxon>
        <taxon>Clostridia</taxon>
        <taxon>Eubacteriales</taxon>
        <taxon>Clostridiaceae</taxon>
        <taxon>Clostridium</taxon>
    </lineage>
</organism>
<name>A0A410DZS6_9CLOT</name>